<evidence type="ECO:0000313" key="1">
    <source>
        <dbReference type="EMBL" id="KAK5988579.1"/>
    </source>
</evidence>
<protein>
    <submittedName>
        <fullName evidence="1">Uncharacterized protein</fullName>
    </submittedName>
</protein>
<sequence>MRVIAVDLFGLSRRTVSEACRWDSFDPSQESFVPEESFPAAWTRRPDAMPRPF</sequence>
<accession>A0ABR0S9B5</accession>
<dbReference type="Proteomes" id="UP001338125">
    <property type="component" value="Unassembled WGS sequence"/>
</dbReference>
<proteinExistence type="predicted"/>
<gene>
    <name evidence="1" type="ORF">PT974_10063</name>
</gene>
<dbReference type="EMBL" id="JAVFKD010000015">
    <property type="protein sequence ID" value="KAK5988579.1"/>
    <property type="molecule type" value="Genomic_DNA"/>
</dbReference>
<name>A0ABR0S9B5_9HYPO</name>
<evidence type="ECO:0000313" key="2">
    <source>
        <dbReference type="Proteomes" id="UP001338125"/>
    </source>
</evidence>
<comment type="caution">
    <text evidence="1">The sequence shown here is derived from an EMBL/GenBank/DDBJ whole genome shotgun (WGS) entry which is preliminary data.</text>
</comment>
<organism evidence="1 2">
    <name type="scientific">Cladobotryum mycophilum</name>
    <dbReference type="NCBI Taxonomy" id="491253"/>
    <lineage>
        <taxon>Eukaryota</taxon>
        <taxon>Fungi</taxon>
        <taxon>Dikarya</taxon>
        <taxon>Ascomycota</taxon>
        <taxon>Pezizomycotina</taxon>
        <taxon>Sordariomycetes</taxon>
        <taxon>Hypocreomycetidae</taxon>
        <taxon>Hypocreales</taxon>
        <taxon>Hypocreaceae</taxon>
        <taxon>Cladobotryum</taxon>
    </lineage>
</organism>
<reference evidence="1 2" key="1">
    <citation type="submission" date="2024-01" db="EMBL/GenBank/DDBJ databases">
        <title>Complete genome of Cladobotryum mycophilum ATHUM6906.</title>
        <authorList>
            <person name="Christinaki A.C."/>
            <person name="Myridakis A.I."/>
            <person name="Kouvelis V.N."/>
        </authorList>
    </citation>
    <scope>NUCLEOTIDE SEQUENCE [LARGE SCALE GENOMIC DNA]</scope>
    <source>
        <strain evidence="1 2">ATHUM6906</strain>
    </source>
</reference>
<keyword evidence="2" id="KW-1185">Reference proteome</keyword>